<comment type="similarity">
    <text evidence="2">Belongs to the FAM81 family.</text>
</comment>
<name>A0A7M4E461_CROPO</name>
<dbReference type="Ensembl" id="ENSCPRT00005004879.1">
    <property type="protein sequence ID" value="ENSCPRP00005004158.1"/>
    <property type="gene ID" value="ENSCPRG00005003053.1"/>
</dbReference>
<dbReference type="AlphaFoldDB" id="A0A7M4E461"/>
<accession>A0A7M4E461</accession>
<organism evidence="3 4">
    <name type="scientific">Crocodylus porosus</name>
    <name type="common">Saltwater crocodile</name>
    <name type="synonym">Estuarine crocodile</name>
    <dbReference type="NCBI Taxonomy" id="8502"/>
    <lineage>
        <taxon>Eukaryota</taxon>
        <taxon>Metazoa</taxon>
        <taxon>Chordata</taxon>
        <taxon>Craniata</taxon>
        <taxon>Vertebrata</taxon>
        <taxon>Euteleostomi</taxon>
        <taxon>Archelosauria</taxon>
        <taxon>Archosauria</taxon>
        <taxon>Crocodylia</taxon>
        <taxon>Longirostres</taxon>
        <taxon>Crocodylidae</taxon>
        <taxon>Crocodylus</taxon>
    </lineage>
</organism>
<dbReference type="GeneTree" id="ENSGT00390000004985"/>
<reference evidence="3" key="1">
    <citation type="submission" date="2025-08" db="UniProtKB">
        <authorList>
            <consortium name="Ensembl"/>
        </authorList>
    </citation>
    <scope>IDENTIFICATION</scope>
</reference>
<dbReference type="PANTHER" id="PTHR22420">
    <property type="entry name" value="PROTEIN FAM81A"/>
    <property type="match status" value="1"/>
</dbReference>
<evidence type="ECO:0000313" key="4">
    <source>
        <dbReference type="Proteomes" id="UP000594220"/>
    </source>
</evidence>
<evidence type="ECO:0000256" key="1">
    <source>
        <dbReference type="ARBA" id="ARBA00023054"/>
    </source>
</evidence>
<sequence length="208" mass="23790">MFYSCGSSSWRLFLSPLHTYDSCAFPVMPGNRATFLEDRLSSQERTTTLLLDQAFRIKDDIVSYLHGSKNYQQGEATARQLLENHIQTITSIVKKLSHDIEILEKQIRTRDHTTTGTNFAVQSLDCKYLQGFGDLRGRVARCDASIAKLSGDLNIIRHEIQKIENDIYSLRSAMESYVSVLITWLTKMFPIEFSLGNAAIRQDRDFQL</sequence>
<reference evidence="3" key="2">
    <citation type="submission" date="2025-09" db="UniProtKB">
        <authorList>
            <consortium name="Ensembl"/>
        </authorList>
    </citation>
    <scope>IDENTIFICATION</scope>
</reference>
<evidence type="ECO:0000313" key="3">
    <source>
        <dbReference type="Ensembl" id="ENSCPRP00005004158.1"/>
    </source>
</evidence>
<keyword evidence="1" id="KW-0175">Coiled coil</keyword>
<evidence type="ECO:0000256" key="2">
    <source>
        <dbReference type="ARBA" id="ARBA00046344"/>
    </source>
</evidence>
<dbReference type="PANTHER" id="PTHR22420:SF5">
    <property type="entry name" value="PROTEIN FAM81B"/>
    <property type="match status" value="1"/>
</dbReference>
<gene>
    <name evidence="3" type="primary">FAM81B</name>
</gene>
<dbReference type="InterPro" id="IPR029619">
    <property type="entry name" value="FAM81"/>
</dbReference>
<dbReference type="Proteomes" id="UP000594220">
    <property type="component" value="Unplaced"/>
</dbReference>
<proteinExistence type="inferred from homology"/>
<keyword evidence="4" id="KW-1185">Reference proteome</keyword>
<protein>
    <submittedName>
        <fullName evidence="3">Family with sequence similarity 81 member B</fullName>
    </submittedName>
</protein>